<dbReference type="Pfam" id="PF03965">
    <property type="entry name" value="Penicillinase_R"/>
    <property type="match status" value="1"/>
</dbReference>
<reference evidence="5" key="1">
    <citation type="journal article" date="2021" name="PeerJ">
        <title>Extensive microbial diversity within the chicken gut microbiome revealed by metagenomics and culture.</title>
        <authorList>
            <person name="Gilroy R."/>
            <person name="Ravi A."/>
            <person name="Getino M."/>
            <person name="Pursley I."/>
            <person name="Horton D.L."/>
            <person name="Alikhan N.F."/>
            <person name="Baker D."/>
            <person name="Gharbi K."/>
            <person name="Hall N."/>
            <person name="Watson M."/>
            <person name="Adriaenssens E.M."/>
            <person name="Foster-Nyarko E."/>
            <person name="Jarju S."/>
            <person name="Secka A."/>
            <person name="Antonio M."/>
            <person name="Oren A."/>
            <person name="Chaudhuri R.R."/>
            <person name="La Ragione R."/>
            <person name="Hildebrand F."/>
            <person name="Pallen M.J."/>
        </authorList>
    </citation>
    <scope>NUCLEOTIDE SEQUENCE</scope>
    <source>
        <strain evidence="5">CHK186-1790</strain>
    </source>
</reference>
<evidence type="ECO:0000256" key="1">
    <source>
        <dbReference type="ARBA" id="ARBA00011046"/>
    </source>
</evidence>
<evidence type="ECO:0000256" key="2">
    <source>
        <dbReference type="ARBA" id="ARBA00023015"/>
    </source>
</evidence>
<evidence type="ECO:0000313" key="6">
    <source>
        <dbReference type="Proteomes" id="UP000823882"/>
    </source>
</evidence>
<protein>
    <submittedName>
        <fullName evidence="5">BlaI/MecI/CopY family transcriptional regulator</fullName>
    </submittedName>
</protein>
<keyword evidence="2" id="KW-0805">Transcription regulation</keyword>
<dbReference type="Gene3D" id="1.10.10.10">
    <property type="entry name" value="Winged helix-like DNA-binding domain superfamily/Winged helix DNA-binding domain"/>
    <property type="match status" value="1"/>
</dbReference>
<dbReference type="AlphaFoldDB" id="A0A9D2P2Q8"/>
<evidence type="ECO:0000313" key="5">
    <source>
        <dbReference type="EMBL" id="HJC42038.1"/>
    </source>
</evidence>
<gene>
    <name evidence="5" type="ORF">H9701_10895</name>
</gene>
<dbReference type="Gene3D" id="1.10.4040.10">
    <property type="entry name" value="Penicillinase repressor domain"/>
    <property type="match status" value="1"/>
</dbReference>
<proteinExistence type="inferred from homology"/>
<keyword evidence="4" id="KW-0804">Transcription</keyword>
<reference evidence="5" key="2">
    <citation type="submission" date="2021-04" db="EMBL/GenBank/DDBJ databases">
        <authorList>
            <person name="Gilroy R."/>
        </authorList>
    </citation>
    <scope>NUCLEOTIDE SEQUENCE</scope>
    <source>
        <strain evidence="5">CHK186-1790</strain>
    </source>
</reference>
<accession>A0A9D2P2Q8</accession>
<keyword evidence="3" id="KW-0238">DNA-binding</keyword>
<dbReference type="PIRSF" id="PIRSF019455">
    <property type="entry name" value="CopR_AtkY"/>
    <property type="match status" value="1"/>
</dbReference>
<evidence type="ECO:0000256" key="4">
    <source>
        <dbReference type="ARBA" id="ARBA00023163"/>
    </source>
</evidence>
<dbReference type="InterPro" id="IPR036390">
    <property type="entry name" value="WH_DNA-bd_sf"/>
</dbReference>
<name>A0A9D2P2Q8_9FIRM</name>
<dbReference type="InterPro" id="IPR005650">
    <property type="entry name" value="BlaI_family"/>
</dbReference>
<evidence type="ECO:0000256" key="3">
    <source>
        <dbReference type="ARBA" id="ARBA00023125"/>
    </source>
</evidence>
<dbReference type="InterPro" id="IPR036388">
    <property type="entry name" value="WH-like_DNA-bd_sf"/>
</dbReference>
<sequence>MDRTEAKITDAELEVMGALWSGAGPMTLSQLKDALGRSQGWSGDTTKTLLRRLCGKGAVEQEKREVYYYRPLVSREELGEYKTRRLIDKLYAGSALDLVASLVEHEHLDREDVAELRDLFDRLWEGEGGGGT</sequence>
<comment type="caution">
    <text evidence="5">The sequence shown here is derived from an EMBL/GenBank/DDBJ whole genome shotgun (WGS) entry which is preliminary data.</text>
</comment>
<dbReference type="GO" id="GO:0003677">
    <property type="term" value="F:DNA binding"/>
    <property type="evidence" value="ECO:0007669"/>
    <property type="project" value="UniProtKB-KW"/>
</dbReference>
<dbReference type="SUPFAM" id="SSF46785">
    <property type="entry name" value="Winged helix' DNA-binding domain"/>
    <property type="match status" value="1"/>
</dbReference>
<dbReference type="EMBL" id="DWWJ01000205">
    <property type="protein sequence ID" value="HJC42038.1"/>
    <property type="molecule type" value="Genomic_DNA"/>
</dbReference>
<dbReference type="GO" id="GO:0045892">
    <property type="term" value="P:negative regulation of DNA-templated transcription"/>
    <property type="evidence" value="ECO:0007669"/>
    <property type="project" value="InterPro"/>
</dbReference>
<comment type="similarity">
    <text evidence="1">Belongs to the BlaI transcriptional regulatory family.</text>
</comment>
<organism evidence="5 6">
    <name type="scientific">Candidatus Intestinimonas pullistercoris</name>
    <dbReference type="NCBI Taxonomy" id="2838623"/>
    <lineage>
        <taxon>Bacteria</taxon>
        <taxon>Bacillati</taxon>
        <taxon>Bacillota</taxon>
        <taxon>Clostridia</taxon>
        <taxon>Eubacteriales</taxon>
        <taxon>Intestinimonas</taxon>
    </lineage>
</organism>
<dbReference type="Proteomes" id="UP000823882">
    <property type="component" value="Unassembled WGS sequence"/>
</dbReference>